<reference evidence="7 8" key="1">
    <citation type="journal article" date="2018" name="G3 (Bethesda)">
        <title>Phylogenetic and Phylogenomic Definition of Rhizopus Species.</title>
        <authorList>
            <person name="Gryganskyi A.P."/>
            <person name="Golan J."/>
            <person name="Dolatabadi S."/>
            <person name="Mondo S."/>
            <person name="Robb S."/>
            <person name="Idnurm A."/>
            <person name="Muszewska A."/>
            <person name="Steczkiewicz K."/>
            <person name="Masonjones S."/>
            <person name="Liao H.L."/>
            <person name="Gajdeczka M.T."/>
            <person name="Anike F."/>
            <person name="Vuek A."/>
            <person name="Anishchenko I.M."/>
            <person name="Voigt K."/>
            <person name="de Hoog G.S."/>
            <person name="Smith M.E."/>
            <person name="Heitman J."/>
            <person name="Vilgalys R."/>
            <person name="Stajich J.E."/>
        </authorList>
    </citation>
    <scope>NUCLEOTIDE SEQUENCE [LARGE SCALE GENOMIC DNA]</scope>
    <source>
        <strain evidence="7 8">LSU 92-RS-03</strain>
    </source>
</reference>
<dbReference type="AlphaFoldDB" id="A0A367INR5"/>
<proteinExistence type="predicted"/>
<keyword evidence="8" id="KW-1185">Reference proteome</keyword>
<dbReference type="Gene3D" id="2.60.40.1970">
    <property type="entry name" value="YEATS domain"/>
    <property type="match status" value="1"/>
</dbReference>
<dbReference type="STRING" id="4846.A0A367INR5"/>
<evidence type="ECO:0000259" key="6">
    <source>
        <dbReference type="PROSITE" id="PS51037"/>
    </source>
</evidence>
<keyword evidence="2" id="KW-0805">Transcription regulation</keyword>
<organism evidence="7 8">
    <name type="scientific">Rhizopus stolonifer</name>
    <name type="common">Rhizopus nigricans</name>
    <dbReference type="NCBI Taxonomy" id="4846"/>
    <lineage>
        <taxon>Eukaryota</taxon>
        <taxon>Fungi</taxon>
        <taxon>Fungi incertae sedis</taxon>
        <taxon>Mucoromycota</taxon>
        <taxon>Mucoromycotina</taxon>
        <taxon>Mucoromycetes</taxon>
        <taxon>Mucorales</taxon>
        <taxon>Mucorineae</taxon>
        <taxon>Rhizopodaceae</taxon>
        <taxon>Rhizopus</taxon>
    </lineage>
</organism>
<dbReference type="GO" id="GO:0000785">
    <property type="term" value="C:chromatin"/>
    <property type="evidence" value="ECO:0007669"/>
    <property type="project" value="UniProtKB-ARBA"/>
</dbReference>
<keyword evidence="4 5" id="KW-0539">Nucleus</keyword>
<dbReference type="GO" id="GO:0005634">
    <property type="term" value="C:nucleus"/>
    <property type="evidence" value="ECO:0007669"/>
    <property type="project" value="UniProtKB-SubCell"/>
</dbReference>
<evidence type="ECO:0000256" key="1">
    <source>
        <dbReference type="ARBA" id="ARBA00022408"/>
    </source>
</evidence>
<dbReference type="InterPro" id="IPR005033">
    <property type="entry name" value="YEATS"/>
</dbReference>
<comment type="subcellular location">
    <subcellularLocation>
        <location evidence="5">Nucleus</location>
    </subcellularLocation>
</comment>
<evidence type="ECO:0000313" key="8">
    <source>
        <dbReference type="Proteomes" id="UP000253551"/>
    </source>
</evidence>
<evidence type="ECO:0000256" key="5">
    <source>
        <dbReference type="PROSITE-ProRule" id="PRU00376"/>
    </source>
</evidence>
<dbReference type="Proteomes" id="UP000253551">
    <property type="component" value="Unassembled WGS sequence"/>
</dbReference>
<dbReference type="OrthoDB" id="16041at2759"/>
<dbReference type="GO" id="GO:0006355">
    <property type="term" value="P:regulation of DNA-templated transcription"/>
    <property type="evidence" value="ECO:0007669"/>
    <property type="project" value="InterPro"/>
</dbReference>
<gene>
    <name evidence="7" type="primary">YAF9_1</name>
    <name evidence="7" type="ORF">CU098_007764</name>
</gene>
<dbReference type="GO" id="GO:0016740">
    <property type="term" value="F:transferase activity"/>
    <property type="evidence" value="ECO:0007669"/>
    <property type="project" value="UniProtKB-KW"/>
</dbReference>
<accession>A0A367INR5</accession>
<feature type="domain" description="YEATS" evidence="6">
    <location>
        <begin position="1"/>
        <end position="65"/>
    </location>
</feature>
<keyword evidence="7" id="KW-0808">Transferase</keyword>
<evidence type="ECO:0000313" key="7">
    <source>
        <dbReference type="EMBL" id="RCH79286.1"/>
    </source>
</evidence>
<name>A0A367INR5_RHIST</name>
<dbReference type="InterPro" id="IPR055129">
    <property type="entry name" value="YEATS_dom"/>
</dbReference>
<dbReference type="PANTHER" id="PTHR47573">
    <property type="entry name" value="PROTEIN AF-9 HOMOLOG"/>
    <property type="match status" value="1"/>
</dbReference>
<dbReference type="InterPro" id="IPR038704">
    <property type="entry name" value="YEAST_sf"/>
</dbReference>
<protein>
    <recommendedName>
        <fullName evidence="1">Protein AF-9 homolog</fullName>
    </recommendedName>
</protein>
<comment type="caution">
    <text evidence="7">The sequence shown here is derived from an EMBL/GenBank/DDBJ whole genome shotgun (WGS) entry which is preliminary data.</text>
</comment>
<evidence type="ECO:0000256" key="3">
    <source>
        <dbReference type="ARBA" id="ARBA00023163"/>
    </source>
</evidence>
<evidence type="ECO:0000256" key="2">
    <source>
        <dbReference type="ARBA" id="ARBA00023015"/>
    </source>
</evidence>
<sequence length="120" mass="14092">MIKIYFHPCAVEKPAIVYHHLRLHPFEDDLNGQPWPKDKPVMSLLYDELVFNEPTEQLYQIFSDHHALQPNLPNKKAIRDNSMPQFSAQLEQEENDRLDHAQREINSQIANLKHKLAALE</sequence>
<dbReference type="PANTHER" id="PTHR47573:SF1">
    <property type="entry name" value="PROTEIN AF-9 HOMOLOG"/>
    <property type="match status" value="1"/>
</dbReference>
<dbReference type="PROSITE" id="PS51037">
    <property type="entry name" value="YEATS"/>
    <property type="match status" value="1"/>
</dbReference>
<dbReference type="EMBL" id="PJQM01006675">
    <property type="protein sequence ID" value="RCH79286.1"/>
    <property type="molecule type" value="Genomic_DNA"/>
</dbReference>
<evidence type="ECO:0000256" key="4">
    <source>
        <dbReference type="ARBA" id="ARBA00023242"/>
    </source>
</evidence>
<keyword evidence="3" id="KW-0804">Transcription</keyword>